<evidence type="ECO:0008006" key="5">
    <source>
        <dbReference type="Google" id="ProtNLM"/>
    </source>
</evidence>
<comment type="caution">
    <text evidence="3">The sequence shown here is derived from an EMBL/GenBank/DDBJ whole genome shotgun (WGS) entry which is preliminary data.</text>
</comment>
<evidence type="ECO:0000313" key="3">
    <source>
        <dbReference type="EMBL" id="MDF8265796.1"/>
    </source>
</evidence>
<feature type="compositionally biased region" description="Basic and acidic residues" evidence="1">
    <location>
        <begin position="34"/>
        <end position="51"/>
    </location>
</feature>
<feature type="transmembrane region" description="Helical" evidence="2">
    <location>
        <begin position="132"/>
        <end position="150"/>
    </location>
</feature>
<keyword evidence="4" id="KW-1185">Reference proteome</keyword>
<accession>A0ABT6CET1</accession>
<keyword evidence="2" id="KW-0472">Membrane</keyword>
<reference evidence="3 4" key="1">
    <citation type="submission" date="2023-03" db="EMBL/GenBank/DDBJ databases">
        <title>YIM 133296 draft genome.</title>
        <authorList>
            <person name="Xiong L."/>
        </authorList>
    </citation>
    <scope>NUCLEOTIDE SEQUENCE [LARGE SCALE GENOMIC DNA]</scope>
    <source>
        <strain evidence="3 4">YIM 133296</strain>
    </source>
</reference>
<sequence length="168" mass="18513">MSSDSRDNESTDFDARFAEIIAQFDDDPLDSSALDERPEDTAPEAKPRDAEGEPAPALDPPSDPLHSLPTQWRMPSTDDPPALMEDEGTYEPPPPAPLPAGDLHFWAILTAMVGGPLWLLYLFLFDRYARPLWWVLACATSAAGVVLLILRQPANRDEQDEDDDGAVL</sequence>
<proteinExistence type="predicted"/>
<evidence type="ECO:0000256" key="1">
    <source>
        <dbReference type="SAM" id="MobiDB-lite"/>
    </source>
</evidence>
<protein>
    <recommendedName>
        <fullName evidence="5">DUF2530 domain-containing protein</fullName>
    </recommendedName>
</protein>
<gene>
    <name evidence="3" type="ORF">P4R38_16235</name>
</gene>
<dbReference type="RefSeq" id="WP_277193078.1">
    <property type="nucleotide sequence ID" value="NZ_JAROAV010000043.1"/>
</dbReference>
<keyword evidence="2" id="KW-1133">Transmembrane helix</keyword>
<organism evidence="3 4">
    <name type="scientific">Luteipulveratus flavus</name>
    <dbReference type="NCBI Taxonomy" id="3031728"/>
    <lineage>
        <taxon>Bacteria</taxon>
        <taxon>Bacillati</taxon>
        <taxon>Actinomycetota</taxon>
        <taxon>Actinomycetes</taxon>
        <taxon>Micrococcales</taxon>
        <taxon>Dermacoccaceae</taxon>
        <taxon>Luteipulveratus</taxon>
    </lineage>
</organism>
<dbReference type="EMBL" id="JAROAV010000043">
    <property type="protein sequence ID" value="MDF8265796.1"/>
    <property type="molecule type" value="Genomic_DNA"/>
</dbReference>
<feature type="transmembrane region" description="Helical" evidence="2">
    <location>
        <begin position="103"/>
        <end position="125"/>
    </location>
</feature>
<evidence type="ECO:0000256" key="2">
    <source>
        <dbReference type="SAM" id="Phobius"/>
    </source>
</evidence>
<feature type="compositionally biased region" description="Basic and acidic residues" evidence="1">
    <location>
        <begin position="1"/>
        <end position="17"/>
    </location>
</feature>
<evidence type="ECO:0000313" key="4">
    <source>
        <dbReference type="Proteomes" id="UP001528912"/>
    </source>
</evidence>
<name>A0ABT6CET1_9MICO</name>
<dbReference type="Proteomes" id="UP001528912">
    <property type="component" value="Unassembled WGS sequence"/>
</dbReference>
<feature type="region of interest" description="Disordered" evidence="1">
    <location>
        <begin position="1"/>
        <end position="94"/>
    </location>
</feature>
<keyword evidence="2" id="KW-0812">Transmembrane</keyword>